<evidence type="ECO:0000313" key="13">
    <source>
        <dbReference type="Proteomes" id="UP000257109"/>
    </source>
</evidence>
<keyword evidence="3 10" id="KW-0479">Metal-binding</keyword>
<feature type="non-terminal residue" evidence="12">
    <location>
        <position position="1"/>
    </location>
</feature>
<dbReference type="InterPro" id="IPR021998">
    <property type="entry name" value="Alfin_N"/>
</dbReference>
<dbReference type="InterPro" id="IPR045104">
    <property type="entry name" value="Alfin"/>
</dbReference>
<dbReference type="InterPro" id="IPR013083">
    <property type="entry name" value="Znf_RING/FYVE/PHD"/>
</dbReference>
<evidence type="ECO:0000313" key="12">
    <source>
        <dbReference type="EMBL" id="RDX73911.1"/>
    </source>
</evidence>
<name>A0A371F6J5_MUCPR</name>
<dbReference type="InterPro" id="IPR011011">
    <property type="entry name" value="Znf_FYVE_PHD"/>
</dbReference>
<evidence type="ECO:0000256" key="4">
    <source>
        <dbReference type="ARBA" id="ARBA00022771"/>
    </source>
</evidence>
<sequence length="464" mass="53644">MILIIQCRFWIEDYLPKFTYKSQLTRASKIPNPFHMAPNPCTLGDIFKDYRGRRTALIRALTKDVDKFYELCDPDEGDLCLYGLPNGTWEVSPPVQVLPAHLPEPVVGINLFRDNTTRTEWFSMVSQYCDLWLLSMAFYLGARAHLNSTERECLFNMINDLPTVCDVVTNKKPVKDKSTVASGSKSRRTTKHTEKIKKIENKRVKFYKLFLHVIAQLVKASGVYKTKTLQRSSDRRGKSIPKFEDEDDEKICGSCGENYNVNEFWICCDTCNRWFHEKCVTITPQMAEIIDKYTFSSDNLCIYGHPNETWEVIHPEKLVPAELPKPVQINLFRDGMKCRDWFSLVTVYSDSWLPSVALYIGVRHTTMKVKASGVCKTKILQRSSDGKSIPKFADEDEDDERLCGSCGGNYSVYEFWICCNTCDRWFHGKYVKITPQMAESIDQYKCPSCSMRKGKPYTEMYKFM</sequence>
<evidence type="ECO:0000256" key="9">
    <source>
        <dbReference type="ARBA" id="ARBA00023242"/>
    </source>
</evidence>
<dbReference type="GO" id="GO:0005634">
    <property type="term" value="C:nucleus"/>
    <property type="evidence" value="ECO:0007669"/>
    <property type="project" value="UniProtKB-SubCell"/>
</dbReference>
<dbReference type="InterPro" id="IPR019787">
    <property type="entry name" value="Znf_PHD-finger"/>
</dbReference>
<evidence type="ECO:0000256" key="2">
    <source>
        <dbReference type="ARBA" id="ARBA00010445"/>
    </source>
</evidence>
<dbReference type="Proteomes" id="UP000257109">
    <property type="component" value="Unassembled WGS sequence"/>
</dbReference>
<dbReference type="SMART" id="SM00249">
    <property type="entry name" value="PHD"/>
    <property type="match status" value="2"/>
</dbReference>
<dbReference type="SUPFAM" id="SSF57903">
    <property type="entry name" value="FYVE/PHD zinc finger"/>
    <property type="match status" value="2"/>
</dbReference>
<keyword evidence="9 10" id="KW-0539">Nucleus</keyword>
<dbReference type="GO" id="GO:0000976">
    <property type="term" value="F:transcription cis-regulatory region binding"/>
    <property type="evidence" value="ECO:0007669"/>
    <property type="project" value="TreeGrafter"/>
</dbReference>
<evidence type="ECO:0000256" key="7">
    <source>
        <dbReference type="ARBA" id="ARBA00023015"/>
    </source>
</evidence>
<keyword evidence="4 10" id="KW-0863">Zinc-finger</keyword>
<keyword evidence="8 10" id="KW-0804">Transcription</keyword>
<comment type="subunit">
    <text evidence="10">Interacts with H3K4me3 and to a lesser extent with H3K4me2.</text>
</comment>
<keyword evidence="6 10" id="KW-0156">Chromatin regulator</keyword>
<protein>
    <recommendedName>
        <fullName evidence="10">PHD finger protein ALFIN-LIKE</fullName>
    </recommendedName>
</protein>
<comment type="function">
    <text evidence="10">Histone-binding component that specifically recognizes H3 tails trimethylated on 'Lys-4' (H3K4me3), which mark transcription start sites of virtually all active genes.</text>
</comment>
<dbReference type="EMBL" id="QJKJ01010355">
    <property type="protein sequence ID" value="RDX73911.1"/>
    <property type="molecule type" value="Genomic_DNA"/>
</dbReference>
<dbReference type="Pfam" id="PF12165">
    <property type="entry name" value="Alfin"/>
    <property type="match status" value="2"/>
</dbReference>
<keyword evidence="13" id="KW-1185">Reference proteome</keyword>
<dbReference type="GO" id="GO:0006325">
    <property type="term" value="P:chromatin organization"/>
    <property type="evidence" value="ECO:0007669"/>
    <property type="project" value="UniProtKB-UniRule"/>
</dbReference>
<evidence type="ECO:0000256" key="6">
    <source>
        <dbReference type="ARBA" id="ARBA00022853"/>
    </source>
</evidence>
<evidence type="ECO:0000256" key="10">
    <source>
        <dbReference type="RuleBase" id="RU369089"/>
    </source>
</evidence>
<comment type="caution">
    <text evidence="12">The sequence shown here is derived from an EMBL/GenBank/DDBJ whole genome shotgun (WGS) entry which is preliminary data.</text>
</comment>
<dbReference type="PANTHER" id="PTHR12321:SF39">
    <property type="entry name" value="PHD FINGER PROTEIN ALFIN-LIKE 2"/>
    <property type="match status" value="1"/>
</dbReference>
<dbReference type="OrthoDB" id="436852at2759"/>
<dbReference type="CDD" id="cd15613">
    <property type="entry name" value="PHD_AL_plant"/>
    <property type="match status" value="1"/>
</dbReference>
<reference evidence="12" key="1">
    <citation type="submission" date="2018-05" db="EMBL/GenBank/DDBJ databases">
        <title>Draft genome of Mucuna pruriens seed.</title>
        <authorList>
            <person name="Nnadi N.E."/>
            <person name="Vos R."/>
            <person name="Hasami M.H."/>
            <person name="Devisetty U.K."/>
            <person name="Aguiy J.C."/>
        </authorList>
    </citation>
    <scope>NUCLEOTIDE SEQUENCE [LARGE SCALE GENOMIC DNA]</scope>
    <source>
        <strain evidence="12">JCA_2017</strain>
    </source>
</reference>
<dbReference type="FunFam" id="3.30.40.10:FF:000306">
    <property type="entry name" value="PHD finger alfin-like protein"/>
    <property type="match status" value="1"/>
</dbReference>
<keyword evidence="5 10" id="KW-0862">Zinc</keyword>
<evidence type="ECO:0000256" key="1">
    <source>
        <dbReference type="ARBA" id="ARBA00004123"/>
    </source>
</evidence>
<dbReference type="GO" id="GO:0042393">
    <property type="term" value="F:histone binding"/>
    <property type="evidence" value="ECO:0007669"/>
    <property type="project" value="UniProtKB-UniRule"/>
</dbReference>
<dbReference type="PANTHER" id="PTHR12321">
    <property type="entry name" value="CPG BINDING PROTEIN"/>
    <property type="match status" value="1"/>
</dbReference>
<dbReference type="GO" id="GO:0006355">
    <property type="term" value="P:regulation of DNA-templated transcription"/>
    <property type="evidence" value="ECO:0007669"/>
    <property type="project" value="UniProtKB-UniRule"/>
</dbReference>
<proteinExistence type="inferred from homology"/>
<accession>A0A371F6J5</accession>
<feature type="domain" description="Zinc finger PHD-type" evidence="11">
    <location>
        <begin position="402"/>
        <end position="450"/>
    </location>
</feature>
<gene>
    <name evidence="12" type="ORF">CR513_46407</name>
</gene>
<dbReference type="GO" id="GO:0003712">
    <property type="term" value="F:transcription coregulator activity"/>
    <property type="evidence" value="ECO:0007669"/>
    <property type="project" value="TreeGrafter"/>
</dbReference>
<feature type="domain" description="Zinc finger PHD-type" evidence="11">
    <location>
        <begin position="251"/>
        <end position="302"/>
    </location>
</feature>
<keyword evidence="7 10" id="KW-0805">Transcription regulation</keyword>
<evidence type="ECO:0000256" key="5">
    <source>
        <dbReference type="ARBA" id="ARBA00022833"/>
    </source>
</evidence>
<dbReference type="InterPro" id="IPR044104">
    <property type="entry name" value="PHD_AL_plant"/>
</dbReference>
<evidence type="ECO:0000256" key="3">
    <source>
        <dbReference type="ARBA" id="ARBA00022723"/>
    </source>
</evidence>
<dbReference type="AlphaFoldDB" id="A0A371F6J5"/>
<dbReference type="STRING" id="157652.A0A371F6J5"/>
<comment type="subcellular location">
    <subcellularLocation>
        <location evidence="1 10">Nucleus</location>
    </subcellularLocation>
</comment>
<comment type="similarity">
    <text evidence="2 10">Belongs to the Alfin family.</text>
</comment>
<evidence type="ECO:0000256" key="8">
    <source>
        <dbReference type="ARBA" id="ARBA00023163"/>
    </source>
</evidence>
<comment type="domain">
    <text evidence="10">The PHD-type zinc finger mediates the binding to H3K4me3.</text>
</comment>
<dbReference type="InterPro" id="IPR001965">
    <property type="entry name" value="Znf_PHD"/>
</dbReference>
<dbReference type="GO" id="GO:0008270">
    <property type="term" value="F:zinc ion binding"/>
    <property type="evidence" value="ECO:0007669"/>
    <property type="project" value="UniProtKB-KW"/>
</dbReference>
<dbReference type="Gene3D" id="3.30.40.10">
    <property type="entry name" value="Zinc/RING finger domain, C3HC4 (zinc finger)"/>
    <property type="match status" value="2"/>
</dbReference>
<dbReference type="Pfam" id="PF00628">
    <property type="entry name" value="PHD"/>
    <property type="match status" value="1"/>
</dbReference>
<organism evidence="12 13">
    <name type="scientific">Mucuna pruriens</name>
    <name type="common">Velvet bean</name>
    <name type="synonym">Dolichos pruriens</name>
    <dbReference type="NCBI Taxonomy" id="157652"/>
    <lineage>
        <taxon>Eukaryota</taxon>
        <taxon>Viridiplantae</taxon>
        <taxon>Streptophyta</taxon>
        <taxon>Embryophyta</taxon>
        <taxon>Tracheophyta</taxon>
        <taxon>Spermatophyta</taxon>
        <taxon>Magnoliopsida</taxon>
        <taxon>eudicotyledons</taxon>
        <taxon>Gunneridae</taxon>
        <taxon>Pentapetalae</taxon>
        <taxon>rosids</taxon>
        <taxon>fabids</taxon>
        <taxon>Fabales</taxon>
        <taxon>Fabaceae</taxon>
        <taxon>Papilionoideae</taxon>
        <taxon>50 kb inversion clade</taxon>
        <taxon>NPAAA clade</taxon>
        <taxon>indigoferoid/millettioid clade</taxon>
        <taxon>Phaseoleae</taxon>
        <taxon>Mucuna</taxon>
    </lineage>
</organism>
<evidence type="ECO:0000259" key="11">
    <source>
        <dbReference type="SMART" id="SM00249"/>
    </source>
</evidence>